<dbReference type="AlphaFoldDB" id="A0AAD6UWT0"/>
<feature type="compositionally biased region" description="Low complexity" evidence="1">
    <location>
        <begin position="36"/>
        <end position="50"/>
    </location>
</feature>
<gene>
    <name evidence="3" type="ORF">GGX14DRAFT_406729</name>
</gene>
<feature type="domain" description="Ribonuclease H1 N-terminal" evidence="2">
    <location>
        <begin position="111"/>
        <end position="151"/>
    </location>
</feature>
<name>A0AAD6UWT0_9AGAR</name>
<evidence type="ECO:0000259" key="2">
    <source>
        <dbReference type="Pfam" id="PF01693"/>
    </source>
</evidence>
<reference evidence="3" key="1">
    <citation type="submission" date="2023-03" db="EMBL/GenBank/DDBJ databases">
        <title>Massive genome expansion in bonnet fungi (Mycena s.s.) driven by repeated elements and novel gene families across ecological guilds.</title>
        <authorList>
            <consortium name="Lawrence Berkeley National Laboratory"/>
            <person name="Harder C.B."/>
            <person name="Miyauchi S."/>
            <person name="Viragh M."/>
            <person name="Kuo A."/>
            <person name="Thoen E."/>
            <person name="Andreopoulos B."/>
            <person name="Lu D."/>
            <person name="Skrede I."/>
            <person name="Drula E."/>
            <person name="Henrissat B."/>
            <person name="Morin E."/>
            <person name="Kohler A."/>
            <person name="Barry K."/>
            <person name="LaButti K."/>
            <person name="Morin E."/>
            <person name="Salamov A."/>
            <person name="Lipzen A."/>
            <person name="Mereny Z."/>
            <person name="Hegedus B."/>
            <person name="Baldrian P."/>
            <person name="Stursova M."/>
            <person name="Weitz H."/>
            <person name="Taylor A."/>
            <person name="Grigoriev I.V."/>
            <person name="Nagy L.G."/>
            <person name="Martin F."/>
            <person name="Kauserud H."/>
        </authorList>
    </citation>
    <scope>NUCLEOTIDE SEQUENCE</scope>
    <source>
        <strain evidence="3">9144</strain>
    </source>
</reference>
<sequence length="345" mass="37553">MGTSNTPTTPSRRPTVQTASNTPTTPSRRPKVQIEVTRSTRTTTMTTERVVWIDSDTEPPTPSPPSSPTRAPSRPQAGVASPSQSVTEAQNILRKPSPEELVEPALPADAYYVVTVGRRTGIFSSWLVASPLCKGEKDSTWKKCATWEQAYQEYEDAFGAGLVKSWGASRAALSKTSSLCCFLCCNHLHLFRPSHFGIAPSSWARTMFLLPLSSDPLGGGCPGLAHFIGKFFSVARWMGLIEKVSGWAIAGFGTLPELWIRASESTMKKETENDLPLFISLFAVVRSIMVAVHGDQGKIVMVKSQSILAVSLNGQFTTLNVQFTTPDPMKTMNTPDTPPIPYITT</sequence>
<feature type="region of interest" description="Disordered" evidence="1">
    <location>
        <begin position="1"/>
        <end position="98"/>
    </location>
</feature>
<dbReference type="InterPro" id="IPR037056">
    <property type="entry name" value="RNase_H1_N_sf"/>
</dbReference>
<proteinExistence type="predicted"/>
<feature type="compositionally biased region" description="Polar residues" evidence="1">
    <location>
        <begin position="16"/>
        <end position="27"/>
    </location>
</feature>
<evidence type="ECO:0000256" key="1">
    <source>
        <dbReference type="SAM" id="MobiDB-lite"/>
    </source>
</evidence>
<dbReference type="Gene3D" id="3.40.970.10">
    <property type="entry name" value="Ribonuclease H1, N-terminal domain"/>
    <property type="match status" value="1"/>
</dbReference>
<accession>A0AAD6UWT0</accession>
<dbReference type="InterPro" id="IPR009027">
    <property type="entry name" value="Ribosomal_bL9/RNase_H1_N"/>
</dbReference>
<protein>
    <recommendedName>
        <fullName evidence="2">Ribonuclease H1 N-terminal domain-containing protein</fullName>
    </recommendedName>
</protein>
<comment type="caution">
    <text evidence="3">The sequence shown here is derived from an EMBL/GenBank/DDBJ whole genome shotgun (WGS) entry which is preliminary data.</text>
</comment>
<evidence type="ECO:0000313" key="4">
    <source>
        <dbReference type="Proteomes" id="UP001219525"/>
    </source>
</evidence>
<dbReference type="EMBL" id="JARJCW010000125">
    <property type="protein sequence ID" value="KAJ7192040.1"/>
    <property type="molecule type" value="Genomic_DNA"/>
</dbReference>
<organism evidence="3 4">
    <name type="scientific">Mycena pura</name>
    <dbReference type="NCBI Taxonomy" id="153505"/>
    <lineage>
        <taxon>Eukaryota</taxon>
        <taxon>Fungi</taxon>
        <taxon>Dikarya</taxon>
        <taxon>Basidiomycota</taxon>
        <taxon>Agaricomycotina</taxon>
        <taxon>Agaricomycetes</taxon>
        <taxon>Agaricomycetidae</taxon>
        <taxon>Agaricales</taxon>
        <taxon>Marasmiineae</taxon>
        <taxon>Mycenaceae</taxon>
        <taxon>Mycena</taxon>
    </lineage>
</organism>
<feature type="compositionally biased region" description="Low complexity" evidence="1">
    <location>
        <begin position="1"/>
        <end position="15"/>
    </location>
</feature>
<dbReference type="SUPFAM" id="SSF55658">
    <property type="entry name" value="L9 N-domain-like"/>
    <property type="match status" value="1"/>
</dbReference>
<dbReference type="InterPro" id="IPR011320">
    <property type="entry name" value="RNase_H1_N"/>
</dbReference>
<keyword evidence="4" id="KW-1185">Reference proteome</keyword>
<feature type="compositionally biased region" description="Polar residues" evidence="1">
    <location>
        <begin position="81"/>
        <end position="90"/>
    </location>
</feature>
<dbReference type="Proteomes" id="UP001219525">
    <property type="component" value="Unassembled WGS sequence"/>
</dbReference>
<evidence type="ECO:0000313" key="3">
    <source>
        <dbReference type="EMBL" id="KAJ7192040.1"/>
    </source>
</evidence>
<dbReference type="Pfam" id="PF01693">
    <property type="entry name" value="Cauli_VI"/>
    <property type="match status" value="1"/>
</dbReference>